<protein>
    <submittedName>
        <fullName evidence="2">Uncharacterized protein</fullName>
    </submittedName>
</protein>
<dbReference type="EMBL" id="AP019782">
    <property type="protein sequence ID" value="BBL71565.1"/>
    <property type="molecule type" value="Genomic_DNA"/>
</dbReference>
<organism evidence="2 3">
    <name type="scientific">Methylogaea oryzae</name>
    <dbReference type="NCBI Taxonomy" id="1295382"/>
    <lineage>
        <taxon>Bacteria</taxon>
        <taxon>Pseudomonadati</taxon>
        <taxon>Pseudomonadota</taxon>
        <taxon>Gammaproteobacteria</taxon>
        <taxon>Methylococcales</taxon>
        <taxon>Methylococcaceae</taxon>
        <taxon>Methylogaea</taxon>
    </lineage>
</organism>
<keyword evidence="3" id="KW-1185">Reference proteome</keyword>
<keyword evidence="1" id="KW-1133">Transmembrane helix</keyword>
<evidence type="ECO:0000313" key="2">
    <source>
        <dbReference type="EMBL" id="BBL71565.1"/>
    </source>
</evidence>
<sequence length="117" mass="12928">MKTLLRLFKVLALASFVGVILLVGWVAISMFLDSRAGKEFAEVKMGASTQDVIALLGKPDVVRPCGENLWWGGDGDYRGKNDGRCVTEVRYEYFLSAWGVGYSADGHVVSKCHYFSE</sequence>
<dbReference type="RefSeq" id="WP_221047042.1">
    <property type="nucleotide sequence ID" value="NZ_AP019782.1"/>
</dbReference>
<reference evidence="2" key="1">
    <citation type="submission" date="2019-06" db="EMBL/GenBank/DDBJ databases">
        <title>Complete genome sequence of Methylogaea oryzae strain JCM16910.</title>
        <authorList>
            <person name="Asakawa S."/>
        </authorList>
    </citation>
    <scope>NUCLEOTIDE SEQUENCE</scope>
    <source>
        <strain evidence="2">E10</strain>
    </source>
</reference>
<evidence type="ECO:0000313" key="3">
    <source>
        <dbReference type="Proteomes" id="UP000824988"/>
    </source>
</evidence>
<dbReference type="KEGG" id="moz:MoryE10_21710"/>
<keyword evidence="1" id="KW-0472">Membrane</keyword>
<gene>
    <name evidence="2" type="ORF">MoryE10_21710</name>
</gene>
<accession>A0A8D5AMY8</accession>
<evidence type="ECO:0000256" key="1">
    <source>
        <dbReference type="SAM" id="Phobius"/>
    </source>
</evidence>
<keyword evidence="1" id="KW-0812">Transmembrane</keyword>
<feature type="transmembrane region" description="Helical" evidence="1">
    <location>
        <begin position="12"/>
        <end position="32"/>
    </location>
</feature>
<name>A0A8D5AMY8_9GAMM</name>
<dbReference type="AlphaFoldDB" id="A0A8D5AMY8"/>
<proteinExistence type="predicted"/>
<dbReference type="Proteomes" id="UP000824988">
    <property type="component" value="Chromosome"/>
</dbReference>